<accession>J9CY08</accession>
<keyword evidence="1" id="KW-0472">Membrane</keyword>
<proteinExistence type="predicted"/>
<comment type="caution">
    <text evidence="2">The sequence shown here is derived from an EMBL/GenBank/DDBJ whole genome shotgun (WGS) entry which is preliminary data.</text>
</comment>
<dbReference type="EMBL" id="AMCI01001568">
    <property type="protein sequence ID" value="EJX05136.1"/>
    <property type="molecule type" value="Genomic_DNA"/>
</dbReference>
<dbReference type="AlphaFoldDB" id="J9CY08"/>
<reference evidence="2" key="1">
    <citation type="journal article" date="2012" name="PLoS ONE">
        <title>Gene sets for utilization of primary and secondary nutrition supplies in the distal gut of endangered iberian lynx.</title>
        <authorList>
            <person name="Alcaide M."/>
            <person name="Messina E."/>
            <person name="Richter M."/>
            <person name="Bargiela R."/>
            <person name="Peplies J."/>
            <person name="Huws S.A."/>
            <person name="Newbold C.J."/>
            <person name="Golyshin P.N."/>
            <person name="Simon M.A."/>
            <person name="Lopez G."/>
            <person name="Yakimov M.M."/>
            <person name="Ferrer M."/>
        </authorList>
    </citation>
    <scope>NUCLEOTIDE SEQUENCE</scope>
</reference>
<evidence type="ECO:0000256" key="1">
    <source>
        <dbReference type="SAM" id="Phobius"/>
    </source>
</evidence>
<protein>
    <submittedName>
        <fullName evidence="2">Uncharacterized protein</fullName>
    </submittedName>
</protein>
<evidence type="ECO:0000313" key="2">
    <source>
        <dbReference type="EMBL" id="EJX05136.1"/>
    </source>
</evidence>
<name>J9CY08_9ZZZZ</name>
<organism evidence="2">
    <name type="scientific">gut metagenome</name>
    <dbReference type="NCBI Taxonomy" id="749906"/>
    <lineage>
        <taxon>unclassified sequences</taxon>
        <taxon>metagenomes</taxon>
        <taxon>organismal metagenomes</taxon>
    </lineage>
</organism>
<feature type="transmembrane region" description="Helical" evidence="1">
    <location>
        <begin position="12"/>
        <end position="29"/>
    </location>
</feature>
<keyword evidence="1" id="KW-0812">Transmembrane</keyword>
<keyword evidence="1" id="KW-1133">Transmembrane helix</keyword>
<gene>
    <name evidence="2" type="ORF">EVA_06758</name>
</gene>
<sequence length="45" mass="5014">MVVGLEHVAPRLGAYLMPVVYLMVAPVVEQAKRTAHLAMIILKRQ</sequence>